<evidence type="ECO:0000313" key="1">
    <source>
        <dbReference type="EMBL" id="SDF26907.1"/>
    </source>
</evidence>
<reference evidence="2" key="1">
    <citation type="submission" date="2016-10" db="EMBL/GenBank/DDBJ databases">
        <authorList>
            <person name="Varghese N."/>
            <person name="Submissions S."/>
        </authorList>
    </citation>
    <scope>NUCLEOTIDE SEQUENCE [LARGE SCALE GENOMIC DNA]</scope>
    <source>
        <strain evidence="2">KHC7</strain>
    </source>
</reference>
<dbReference type="AlphaFoldDB" id="A0A1G7JPN9"/>
<proteinExistence type="predicted"/>
<protein>
    <recommendedName>
        <fullName evidence="3">DNA-binding protein</fullName>
    </recommendedName>
</protein>
<dbReference type="EMBL" id="FNBX01000003">
    <property type="protein sequence ID" value="SDF26907.1"/>
    <property type="molecule type" value="Genomic_DNA"/>
</dbReference>
<evidence type="ECO:0000313" key="2">
    <source>
        <dbReference type="Proteomes" id="UP000199355"/>
    </source>
</evidence>
<sequence length="89" mass="9705">MKRPLNFAILKHMTTVADACPEEVLAALAQEYGSFRAHNKADVLTALLTAAANGLLEESRFDLDDAGEIRLYFRAHEAGAATINAYIPE</sequence>
<dbReference type="STRING" id="571438.SAMN05192586_10399"/>
<dbReference type="RefSeq" id="WP_092152854.1">
    <property type="nucleotide sequence ID" value="NZ_FNBX01000003.1"/>
</dbReference>
<accession>A0A1G7JPN9</accession>
<gene>
    <name evidence="1" type="ORF">SAMN05192586_10399</name>
</gene>
<organism evidence="1 2">
    <name type="scientific">Desulfovibrio legallii</name>
    <dbReference type="NCBI Taxonomy" id="571438"/>
    <lineage>
        <taxon>Bacteria</taxon>
        <taxon>Pseudomonadati</taxon>
        <taxon>Thermodesulfobacteriota</taxon>
        <taxon>Desulfovibrionia</taxon>
        <taxon>Desulfovibrionales</taxon>
        <taxon>Desulfovibrionaceae</taxon>
        <taxon>Desulfovibrio</taxon>
    </lineage>
</organism>
<name>A0A1G7JPN9_9BACT</name>
<keyword evidence="2" id="KW-1185">Reference proteome</keyword>
<dbReference type="OrthoDB" id="5458390at2"/>
<evidence type="ECO:0008006" key="3">
    <source>
        <dbReference type="Google" id="ProtNLM"/>
    </source>
</evidence>
<dbReference type="Proteomes" id="UP000199355">
    <property type="component" value="Unassembled WGS sequence"/>
</dbReference>